<dbReference type="InterPro" id="IPR036388">
    <property type="entry name" value="WH-like_DNA-bd_sf"/>
</dbReference>
<dbReference type="GO" id="GO:0008483">
    <property type="term" value="F:transaminase activity"/>
    <property type="evidence" value="ECO:0007669"/>
    <property type="project" value="UniProtKB-KW"/>
</dbReference>
<dbReference type="AlphaFoldDB" id="S5XNK4"/>
<name>S5XNK4_PARAH</name>
<keyword evidence="3" id="KW-0805">Transcription regulation</keyword>
<keyword evidence="5" id="KW-0804">Transcription</keyword>
<dbReference type="EMBL" id="CP006650">
    <property type="protein sequence ID" value="AGT08909.1"/>
    <property type="molecule type" value="Genomic_DNA"/>
</dbReference>
<proteinExistence type="inferred from homology"/>
<dbReference type="SUPFAM" id="SSF53383">
    <property type="entry name" value="PLP-dependent transferases"/>
    <property type="match status" value="1"/>
</dbReference>
<dbReference type="GO" id="GO:0003700">
    <property type="term" value="F:DNA-binding transcription factor activity"/>
    <property type="evidence" value="ECO:0007669"/>
    <property type="project" value="InterPro"/>
</dbReference>
<keyword evidence="8" id="KW-1185">Reference proteome</keyword>
<evidence type="ECO:0000256" key="1">
    <source>
        <dbReference type="ARBA" id="ARBA00005384"/>
    </source>
</evidence>
<dbReference type="PRINTS" id="PR00035">
    <property type="entry name" value="HTHGNTR"/>
</dbReference>
<gene>
    <name evidence="7" type="ORF">JCM7686_1808</name>
</gene>
<dbReference type="RefSeq" id="WP_020950547.1">
    <property type="nucleotide sequence ID" value="NC_022041.1"/>
</dbReference>
<dbReference type="OrthoDB" id="9808770at2"/>
<evidence type="ECO:0000256" key="3">
    <source>
        <dbReference type="ARBA" id="ARBA00023015"/>
    </source>
</evidence>
<dbReference type="STRING" id="1367847.JCM7686_1808"/>
<dbReference type="PROSITE" id="PS50949">
    <property type="entry name" value="HTH_GNTR"/>
    <property type="match status" value="1"/>
</dbReference>
<dbReference type="CDD" id="cd07377">
    <property type="entry name" value="WHTH_GntR"/>
    <property type="match status" value="1"/>
</dbReference>
<dbReference type="InterPro" id="IPR015424">
    <property type="entry name" value="PyrdxlP-dep_Trfase"/>
</dbReference>
<organism evidence="7 8">
    <name type="scientific">Paracoccus aminophilus JCM 7686</name>
    <dbReference type="NCBI Taxonomy" id="1367847"/>
    <lineage>
        <taxon>Bacteria</taxon>
        <taxon>Pseudomonadati</taxon>
        <taxon>Pseudomonadota</taxon>
        <taxon>Alphaproteobacteria</taxon>
        <taxon>Rhodobacterales</taxon>
        <taxon>Paracoccaceae</taxon>
        <taxon>Paracoccus</taxon>
    </lineage>
</organism>
<keyword evidence="4" id="KW-0238">DNA-binding</keyword>
<sequence>MVKRSSGELLFSITVDRTLETSVTTQLYNAIRKLITSGDLPGGKRLPSSRTLSTELGLSRTTTMSAFERLQAEGLIYSISGSGSYISEIAPAGKPEQTLSVEAPAATGPTRSSLSATLNAASSRFVERLPHPRAPRAFVTGVPDYNSFPLAIWARLTAKHLREEREYVLGYSDPEGDPRLRRAIAEHLRSNRGISCAPEQIFIVNGAQQAFDLIGRMLINPGDKVWFENPGAIGARNSLIASGAELVPVPVDAEGMQVAEGLRLAPDFRLAFVTPSHQHPTGAEMSMARRAALLQAAYDSDGWIIEDDYDGEFRYDGRPLPTLKSGDTADRVIYVGTFSKSMFPSLRLGFYIAPQSLVPTFRHLSRAFLQGVSLGMQSVLASFLEEGHFVAHIRRMREIYAERHASFYAAAQEHLDGLLDIRRSSAGFHTVGHFASPRMTETEVVADARAAGLVVSALESFAIGPSLTPKGLILGVTAIPPRAIRAGVETLARVLEPYR</sequence>
<evidence type="ECO:0000256" key="5">
    <source>
        <dbReference type="ARBA" id="ARBA00023163"/>
    </source>
</evidence>
<dbReference type="CDD" id="cd00609">
    <property type="entry name" value="AAT_like"/>
    <property type="match status" value="1"/>
</dbReference>
<evidence type="ECO:0000256" key="2">
    <source>
        <dbReference type="ARBA" id="ARBA00022898"/>
    </source>
</evidence>
<evidence type="ECO:0000256" key="4">
    <source>
        <dbReference type="ARBA" id="ARBA00023125"/>
    </source>
</evidence>
<dbReference type="PATRIC" id="fig|1367847.3.peg.1792"/>
<dbReference type="InterPro" id="IPR004839">
    <property type="entry name" value="Aminotransferase_I/II_large"/>
</dbReference>
<dbReference type="InterPro" id="IPR036390">
    <property type="entry name" value="WH_DNA-bd_sf"/>
</dbReference>
<dbReference type="Gene3D" id="1.10.10.10">
    <property type="entry name" value="Winged helix-like DNA-binding domain superfamily/Winged helix DNA-binding domain"/>
    <property type="match status" value="1"/>
</dbReference>
<reference evidence="7 8" key="1">
    <citation type="journal article" date="2014" name="BMC Genomics">
        <title>Architecture and functions of a multipartite genome of the methylotrophic bacterium Paracoccus aminophilus JCM 7686, containing primary and secondary chromids.</title>
        <authorList>
            <person name="Dziewit L."/>
            <person name="Czarnecki J."/>
            <person name="Wibberg D."/>
            <person name="Radlinska M."/>
            <person name="Mrozek P."/>
            <person name="Szymczak M."/>
            <person name="Schluter A."/>
            <person name="Puhler A."/>
            <person name="Bartosik D."/>
        </authorList>
    </citation>
    <scope>NUCLEOTIDE SEQUENCE [LARGE SCALE GENOMIC DNA]</scope>
    <source>
        <strain evidence="7">JCM 7686</strain>
    </source>
</reference>
<dbReference type="InterPro" id="IPR000524">
    <property type="entry name" value="Tscrpt_reg_HTH_GntR"/>
</dbReference>
<accession>S5XNK4</accession>
<dbReference type="InterPro" id="IPR051446">
    <property type="entry name" value="HTH_trans_reg/aminotransferase"/>
</dbReference>
<dbReference type="eggNOG" id="COG1167">
    <property type="taxonomic scope" value="Bacteria"/>
</dbReference>
<keyword evidence="7" id="KW-0808">Transferase</keyword>
<evidence type="ECO:0000259" key="6">
    <source>
        <dbReference type="PROSITE" id="PS50949"/>
    </source>
</evidence>
<dbReference type="Pfam" id="PF00155">
    <property type="entry name" value="Aminotran_1_2"/>
    <property type="match status" value="1"/>
</dbReference>
<dbReference type="Gene3D" id="3.40.640.10">
    <property type="entry name" value="Type I PLP-dependent aspartate aminotransferase-like (Major domain)"/>
    <property type="match status" value="1"/>
</dbReference>
<keyword evidence="7" id="KW-0032">Aminotransferase</keyword>
<dbReference type="KEGG" id="pami:JCM7686_1808"/>
<feature type="domain" description="HTH gntR-type" evidence="6">
    <location>
        <begin position="21"/>
        <end position="89"/>
    </location>
</feature>
<dbReference type="PANTHER" id="PTHR46577:SF1">
    <property type="entry name" value="HTH-TYPE TRANSCRIPTIONAL REGULATORY PROTEIN GABR"/>
    <property type="match status" value="1"/>
</dbReference>
<dbReference type="InterPro" id="IPR015421">
    <property type="entry name" value="PyrdxlP-dep_Trfase_major"/>
</dbReference>
<comment type="similarity">
    <text evidence="1">In the C-terminal section; belongs to the class-I pyridoxal-phosphate-dependent aminotransferase family.</text>
</comment>
<evidence type="ECO:0000313" key="7">
    <source>
        <dbReference type="EMBL" id="AGT08909.1"/>
    </source>
</evidence>
<dbReference type="SMART" id="SM00345">
    <property type="entry name" value="HTH_GNTR"/>
    <property type="match status" value="1"/>
</dbReference>
<dbReference type="GO" id="GO:0003677">
    <property type="term" value="F:DNA binding"/>
    <property type="evidence" value="ECO:0007669"/>
    <property type="project" value="UniProtKB-KW"/>
</dbReference>
<keyword evidence="2" id="KW-0663">Pyridoxal phosphate</keyword>
<protein>
    <submittedName>
        <fullName evidence="7">GntR family transcriptional regulator/MocR family aminotransferase</fullName>
    </submittedName>
</protein>
<dbReference type="GO" id="GO:0030170">
    <property type="term" value="F:pyridoxal phosphate binding"/>
    <property type="evidence" value="ECO:0007669"/>
    <property type="project" value="InterPro"/>
</dbReference>
<dbReference type="HOGENOM" id="CLU_017584_0_1_5"/>
<dbReference type="PANTHER" id="PTHR46577">
    <property type="entry name" value="HTH-TYPE TRANSCRIPTIONAL REGULATORY PROTEIN GABR"/>
    <property type="match status" value="1"/>
</dbReference>
<dbReference type="Pfam" id="PF00392">
    <property type="entry name" value="GntR"/>
    <property type="match status" value="1"/>
</dbReference>
<dbReference type="SUPFAM" id="SSF46785">
    <property type="entry name" value="Winged helix' DNA-binding domain"/>
    <property type="match status" value="1"/>
</dbReference>
<dbReference type="Proteomes" id="UP000015480">
    <property type="component" value="Chromosome"/>
</dbReference>
<evidence type="ECO:0000313" key="8">
    <source>
        <dbReference type="Proteomes" id="UP000015480"/>
    </source>
</evidence>